<feature type="domain" description="von Hippel-Lindau disease tumour suppressor beta" evidence="1">
    <location>
        <begin position="78"/>
        <end position="137"/>
    </location>
</feature>
<dbReference type="InterPro" id="IPR037140">
    <property type="entry name" value="VHL_beta_dom_sf"/>
</dbReference>
<dbReference type="eggNOG" id="COG3115">
    <property type="taxonomic scope" value="Bacteria"/>
</dbReference>
<dbReference type="Gene3D" id="2.60.40.780">
    <property type="entry name" value="von Hippel-Lindau disease tumour suppressor, beta domain"/>
    <property type="match status" value="1"/>
</dbReference>
<protein>
    <recommendedName>
        <fullName evidence="1">von Hippel-Lindau disease tumour suppressor beta domain-containing protein</fullName>
    </recommendedName>
</protein>
<evidence type="ECO:0000313" key="2">
    <source>
        <dbReference type="EMBL" id="AGZ41765.1"/>
    </source>
</evidence>
<dbReference type="Proteomes" id="UP000017746">
    <property type="component" value="Chromosome"/>
</dbReference>
<dbReference type="HOGENOM" id="CLU_1682875_0_0_11"/>
<accession>U5W1C2</accession>
<name>U5W1C2_9ACTN</name>
<dbReference type="EMBL" id="CP006272">
    <property type="protein sequence ID" value="AGZ41765.1"/>
    <property type="molecule type" value="Genomic_DNA"/>
</dbReference>
<dbReference type="Pfam" id="PF01847">
    <property type="entry name" value="VHL"/>
    <property type="match status" value="1"/>
</dbReference>
<reference evidence="2 3" key="1">
    <citation type="journal article" date="2014" name="J. Biotechnol.">
        <title>Complete genome sequence of the actinobacterium Actinoplanes friuliensis HAG 010964, producer of the lipopeptide antibiotic friulimycin.</title>
        <authorList>
            <person name="Ruckert C."/>
            <person name="Szczepanowski R."/>
            <person name="Albersmeier A."/>
            <person name="Goesmann A."/>
            <person name="Fischer N."/>
            <person name="Steinkamper A."/>
            <person name="Puhler A."/>
            <person name="Biener R."/>
            <person name="Schwartz D."/>
            <person name="Kalinowski J."/>
        </authorList>
    </citation>
    <scope>NUCLEOTIDE SEQUENCE [LARGE SCALE GENOMIC DNA]</scope>
    <source>
        <strain evidence="2 3">DSM 7358</strain>
    </source>
</reference>
<dbReference type="InterPro" id="IPR024053">
    <property type="entry name" value="VHL_beta_dom"/>
</dbReference>
<proteinExistence type="predicted"/>
<dbReference type="KEGG" id="afs:AFR_17435"/>
<gene>
    <name evidence="2" type="ORF">AFR_17435</name>
</gene>
<dbReference type="STRING" id="1246995.AFR_17435"/>
<dbReference type="PATRIC" id="fig|1246995.3.peg.3535"/>
<dbReference type="SUPFAM" id="SSF49468">
    <property type="entry name" value="VHL"/>
    <property type="match status" value="1"/>
</dbReference>
<evidence type="ECO:0000313" key="3">
    <source>
        <dbReference type="Proteomes" id="UP000017746"/>
    </source>
</evidence>
<keyword evidence="3" id="KW-1185">Reference proteome</keyword>
<dbReference type="AlphaFoldDB" id="U5W1C2"/>
<sequence>MLGGAAVLAALVCFSGAAVLFFLLRAESQLPDPEPIARPTAAVVTEPAEGSAPLPAGPDIGAWPELTALPGSAEAGLRSAGNGQATQVAFFNTRAEPVTVSWLGPDGKRVQYQVLGPGEAYTQQTYLGHPWVASTADGKAVAVFEPGLNPSRAVIR</sequence>
<evidence type="ECO:0000259" key="1">
    <source>
        <dbReference type="Pfam" id="PF01847"/>
    </source>
</evidence>
<organism evidence="2 3">
    <name type="scientific">Actinoplanes friuliensis DSM 7358</name>
    <dbReference type="NCBI Taxonomy" id="1246995"/>
    <lineage>
        <taxon>Bacteria</taxon>
        <taxon>Bacillati</taxon>
        <taxon>Actinomycetota</taxon>
        <taxon>Actinomycetes</taxon>
        <taxon>Micromonosporales</taxon>
        <taxon>Micromonosporaceae</taxon>
        <taxon>Actinoplanes</taxon>
    </lineage>
</organism>
<dbReference type="InterPro" id="IPR036208">
    <property type="entry name" value="VHL_sf"/>
</dbReference>